<evidence type="ECO:0000313" key="1">
    <source>
        <dbReference type="EMBL" id="VEL35620.1"/>
    </source>
</evidence>
<name>A0A448XFQ4_9PLAT</name>
<comment type="caution">
    <text evidence="1">The sequence shown here is derived from an EMBL/GenBank/DDBJ whole genome shotgun (WGS) entry which is preliminary data.</text>
</comment>
<accession>A0A448XFQ4</accession>
<organism evidence="1 2">
    <name type="scientific">Protopolystoma xenopodis</name>
    <dbReference type="NCBI Taxonomy" id="117903"/>
    <lineage>
        <taxon>Eukaryota</taxon>
        <taxon>Metazoa</taxon>
        <taxon>Spiralia</taxon>
        <taxon>Lophotrochozoa</taxon>
        <taxon>Platyhelminthes</taxon>
        <taxon>Monogenea</taxon>
        <taxon>Polyopisthocotylea</taxon>
        <taxon>Polystomatidea</taxon>
        <taxon>Polystomatidae</taxon>
        <taxon>Protopolystoma</taxon>
    </lineage>
</organism>
<dbReference type="EMBL" id="CAAALY010250256">
    <property type="protein sequence ID" value="VEL35620.1"/>
    <property type="molecule type" value="Genomic_DNA"/>
</dbReference>
<proteinExistence type="predicted"/>
<keyword evidence="2" id="KW-1185">Reference proteome</keyword>
<protein>
    <submittedName>
        <fullName evidence="1">Uncharacterized protein</fullName>
    </submittedName>
</protein>
<gene>
    <name evidence="1" type="ORF">PXEA_LOCUS29060</name>
</gene>
<dbReference type="Proteomes" id="UP000784294">
    <property type="component" value="Unassembled WGS sequence"/>
</dbReference>
<evidence type="ECO:0000313" key="2">
    <source>
        <dbReference type="Proteomes" id="UP000784294"/>
    </source>
</evidence>
<sequence length="197" mass="21777">MLIEEASSSDEMKLRYRGERISSEGIDASSISALPDSCELDLSHKADCPHTRVDLPNNGLVPNPHGSKYIKFNCYGNDGTDCQPSCLTEVNACADNQDAKDTKETETAGSFSSLHEPIWRDVADRMREDLLRQFDGLLVTGLDTMISGVLASRQVLLAEHEDHCYHARYACSINVYFGSFFPLVIRTFPSLLTLLAG</sequence>
<dbReference type="AlphaFoldDB" id="A0A448XFQ4"/>
<reference evidence="1" key="1">
    <citation type="submission" date="2018-11" db="EMBL/GenBank/DDBJ databases">
        <authorList>
            <consortium name="Pathogen Informatics"/>
        </authorList>
    </citation>
    <scope>NUCLEOTIDE SEQUENCE</scope>
</reference>